<keyword evidence="3" id="KW-0732">Signal</keyword>
<dbReference type="EMBL" id="AGEC02000012">
    <property type="protein sequence ID" value="EHO08416.1"/>
    <property type="molecule type" value="Genomic_DNA"/>
</dbReference>
<comment type="subcellular location">
    <subcellularLocation>
        <location evidence="1">Membrane</location>
    </subcellularLocation>
</comment>
<keyword evidence="2" id="KW-0472">Membrane</keyword>
<reference evidence="5" key="1">
    <citation type="submission" date="2012-07" db="EMBL/GenBank/DDBJ databases">
        <title>The Genome Sequence of Myroides odoratimimus CCUG 10230.</title>
        <authorList>
            <consortium name="The Broad Institute Genome Sequencing Platform"/>
            <person name="Earl A."/>
            <person name="Ward D."/>
            <person name="Feldgarden M."/>
            <person name="Gevers D."/>
            <person name="Huys G."/>
            <person name="Walker B."/>
            <person name="Young S.K."/>
            <person name="Zeng Q."/>
            <person name="Gargeya S."/>
            <person name="Fitzgerald M."/>
            <person name="Haas B."/>
            <person name="Abouelleil A."/>
            <person name="Alvarado L."/>
            <person name="Arachchi H.M."/>
            <person name="Berlin A.M."/>
            <person name="Chapman S.B."/>
            <person name="Goldberg J."/>
            <person name="Griggs A."/>
            <person name="Gujja S."/>
            <person name="Hansen M."/>
            <person name="Howarth C."/>
            <person name="Imamovic A."/>
            <person name="Larimer J."/>
            <person name="McCowen C."/>
            <person name="Montmayeur A."/>
            <person name="Murphy C."/>
            <person name="Neiman D."/>
            <person name="Pearson M."/>
            <person name="Priest M."/>
            <person name="Roberts A."/>
            <person name="Saif S."/>
            <person name="Shea T."/>
            <person name="Sisk P."/>
            <person name="Sykes S."/>
            <person name="Wortman J."/>
            <person name="Nusbaum C."/>
            <person name="Birren B."/>
        </authorList>
    </citation>
    <scope>NUCLEOTIDE SEQUENCE [LARGE SCALE GENOMIC DNA]</scope>
    <source>
        <strain evidence="5">CCUG 10230</strain>
    </source>
</reference>
<evidence type="ECO:0000313" key="6">
    <source>
        <dbReference type="Proteomes" id="UP000005402"/>
    </source>
</evidence>
<evidence type="ECO:0000256" key="2">
    <source>
        <dbReference type="ARBA" id="ARBA00023136"/>
    </source>
</evidence>
<evidence type="ECO:0000313" key="5">
    <source>
        <dbReference type="EMBL" id="EHO08416.1"/>
    </source>
</evidence>
<dbReference type="PANTHER" id="PTHR46825:SF11">
    <property type="entry name" value="PENICILLIN-BINDING PROTEIN 4"/>
    <property type="match status" value="1"/>
</dbReference>
<keyword evidence="6" id="KW-1185">Reference proteome</keyword>
<organism evidence="5 6">
    <name type="scientific">Myroides odoratimimus CCUG 10230</name>
    <dbReference type="NCBI Taxonomy" id="883150"/>
    <lineage>
        <taxon>Bacteria</taxon>
        <taxon>Pseudomonadati</taxon>
        <taxon>Bacteroidota</taxon>
        <taxon>Flavobacteriia</taxon>
        <taxon>Flavobacteriales</taxon>
        <taxon>Flavobacteriaceae</taxon>
        <taxon>Myroides</taxon>
    </lineage>
</organism>
<dbReference type="InterPro" id="IPR001466">
    <property type="entry name" value="Beta-lactam-related"/>
</dbReference>
<proteinExistence type="predicted"/>
<comment type="caution">
    <text evidence="5">The sequence shown here is derived from an EMBL/GenBank/DDBJ whole genome shotgun (WGS) entry which is preliminary data.</text>
</comment>
<dbReference type="RefSeq" id="WP_006258891.1">
    <property type="nucleotide sequence ID" value="NZ_KE161015.1"/>
</dbReference>
<evidence type="ECO:0000256" key="1">
    <source>
        <dbReference type="ARBA" id="ARBA00004370"/>
    </source>
</evidence>
<dbReference type="Pfam" id="PF00144">
    <property type="entry name" value="Beta-lactamase"/>
    <property type="match status" value="1"/>
</dbReference>
<name>A0ABP2N9K3_9FLAO</name>
<dbReference type="Proteomes" id="UP000005402">
    <property type="component" value="Unassembled WGS sequence"/>
</dbReference>
<dbReference type="PANTHER" id="PTHR46825">
    <property type="entry name" value="D-ALANYL-D-ALANINE-CARBOXYPEPTIDASE/ENDOPEPTIDASE AMPH"/>
    <property type="match status" value="1"/>
</dbReference>
<evidence type="ECO:0000256" key="3">
    <source>
        <dbReference type="SAM" id="SignalP"/>
    </source>
</evidence>
<protein>
    <recommendedName>
        <fullName evidence="4">Beta-lactamase-related domain-containing protein</fullName>
    </recommendedName>
</protein>
<feature type="signal peptide" evidence="3">
    <location>
        <begin position="1"/>
        <end position="18"/>
    </location>
</feature>
<sequence>MRLTILSFFFIFSTMAFGQNKIAESVHREYDVGHFNGSILYIDENDSIKINKGYANFQFQVKINNDTRFPIASMTKLFTTVCILQLQEKGLIHLEDKVGKYIQELPVDCQDISIKELLLHQSGLENEPIKAVINPYTLDEYISNFVKIADKDRSEFNYNNVDYVLLSKVIENSTKKPFSVAIEDLILKPLSLVNSGFVKEEEVILDLAYGYHNYSFGEGKKEMPLYNDRRFISNYYGAGGMYSTIDDLYKFVIALRDNKLINQASTSKYLLTAQTNNNIDWLLGKPTYGFFFNEAKGFYRRGGSIDGFNTEMIIDKNFNKIMIILCNTDTADLPLLATKLYLLTTNNDK</sequence>
<dbReference type="InterPro" id="IPR012338">
    <property type="entry name" value="Beta-lactam/transpept-like"/>
</dbReference>
<gene>
    <name evidence="5" type="ORF">HMPREF9712_02078</name>
</gene>
<feature type="domain" description="Beta-lactamase-related" evidence="4">
    <location>
        <begin position="52"/>
        <end position="331"/>
    </location>
</feature>
<dbReference type="Gene3D" id="3.40.710.10">
    <property type="entry name" value="DD-peptidase/beta-lactamase superfamily"/>
    <property type="match status" value="1"/>
</dbReference>
<dbReference type="InterPro" id="IPR050491">
    <property type="entry name" value="AmpC-like"/>
</dbReference>
<dbReference type="GeneID" id="66975875"/>
<dbReference type="SUPFAM" id="SSF56601">
    <property type="entry name" value="beta-lactamase/transpeptidase-like"/>
    <property type="match status" value="1"/>
</dbReference>
<accession>A0ABP2N9K3</accession>
<feature type="chain" id="PRO_5046964543" description="Beta-lactamase-related domain-containing protein" evidence="3">
    <location>
        <begin position="19"/>
        <end position="349"/>
    </location>
</feature>
<evidence type="ECO:0000259" key="4">
    <source>
        <dbReference type="Pfam" id="PF00144"/>
    </source>
</evidence>